<evidence type="ECO:0000313" key="1">
    <source>
        <dbReference type="EMBL" id="KAJ5232230.1"/>
    </source>
</evidence>
<comment type="caution">
    <text evidence="1">The sequence shown here is derived from an EMBL/GenBank/DDBJ whole genome shotgun (WGS) entry which is preliminary data.</text>
</comment>
<dbReference type="EMBL" id="JAPQKS010000004">
    <property type="protein sequence ID" value="KAJ5232230.1"/>
    <property type="molecule type" value="Genomic_DNA"/>
</dbReference>
<dbReference type="RefSeq" id="XP_058330223.1">
    <property type="nucleotide sequence ID" value="XM_058474483.1"/>
</dbReference>
<reference evidence="1" key="1">
    <citation type="submission" date="2022-11" db="EMBL/GenBank/DDBJ databases">
        <authorList>
            <person name="Petersen C."/>
        </authorList>
    </citation>
    <scope>NUCLEOTIDE SEQUENCE</scope>
    <source>
        <strain evidence="1">IBT 19713</strain>
    </source>
</reference>
<reference evidence="1" key="2">
    <citation type="journal article" date="2023" name="IMA Fungus">
        <title>Comparative genomic study of the Penicillium genus elucidates a diverse pangenome and 15 lateral gene transfer events.</title>
        <authorList>
            <person name="Petersen C."/>
            <person name="Sorensen T."/>
            <person name="Nielsen M.R."/>
            <person name="Sondergaard T.E."/>
            <person name="Sorensen J.L."/>
            <person name="Fitzpatrick D.A."/>
            <person name="Frisvad J.C."/>
            <person name="Nielsen K.L."/>
        </authorList>
    </citation>
    <scope>NUCLEOTIDE SEQUENCE</scope>
    <source>
        <strain evidence="1">IBT 19713</strain>
    </source>
</reference>
<dbReference type="AlphaFoldDB" id="A0A9W9NZC5"/>
<protein>
    <submittedName>
        <fullName evidence="1">Uncharacterized protein</fullName>
    </submittedName>
</protein>
<keyword evidence="2" id="KW-1185">Reference proteome</keyword>
<dbReference type="GeneID" id="83201786"/>
<dbReference type="Proteomes" id="UP001150941">
    <property type="component" value="Unassembled WGS sequence"/>
</dbReference>
<sequence>MLPIAVPSAPVSLLMPLTTLTPSRPLCQQHQNIHEAKPDASQGIKSRPCLSSQAPGLCTGHCQQKGTHQQGGGNNILVRGIGVEASTATSGVNTDFDRLACAKSGSEP</sequence>
<name>A0A9W9NZC5_9EURO</name>
<accession>A0A9W9NZC5</accession>
<evidence type="ECO:0000313" key="2">
    <source>
        <dbReference type="Proteomes" id="UP001150941"/>
    </source>
</evidence>
<gene>
    <name evidence="1" type="ORF">N7468_005186</name>
</gene>
<organism evidence="1 2">
    <name type="scientific">Penicillium chermesinum</name>
    <dbReference type="NCBI Taxonomy" id="63820"/>
    <lineage>
        <taxon>Eukaryota</taxon>
        <taxon>Fungi</taxon>
        <taxon>Dikarya</taxon>
        <taxon>Ascomycota</taxon>
        <taxon>Pezizomycotina</taxon>
        <taxon>Eurotiomycetes</taxon>
        <taxon>Eurotiomycetidae</taxon>
        <taxon>Eurotiales</taxon>
        <taxon>Aspergillaceae</taxon>
        <taxon>Penicillium</taxon>
    </lineage>
</organism>
<proteinExistence type="predicted"/>